<dbReference type="EMBL" id="FPAI01000021">
    <property type="protein sequence ID" value="SFS95812.1"/>
    <property type="molecule type" value="Genomic_DNA"/>
</dbReference>
<organism evidence="2 3">
    <name type="scientific">Halolactibacillus miurensis</name>
    <dbReference type="NCBI Taxonomy" id="306541"/>
    <lineage>
        <taxon>Bacteria</taxon>
        <taxon>Bacillati</taxon>
        <taxon>Bacillota</taxon>
        <taxon>Bacilli</taxon>
        <taxon>Bacillales</taxon>
        <taxon>Bacillaceae</taxon>
        <taxon>Halolactibacillus</taxon>
    </lineage>
</organism>
<evidence type="ECO:0000313" key="1">
    <source>
        <dbReference type="EMBL" id="GEM05689.1"/>
    </source>
</evidence>
<dbReference type="Proteomes" id="UP000199139">
    <property type="component" value="Unassembled WGS sequence"/>
</dbReference>
<reference evidence="1 4" key="2">
    <citation type="submission" date="2019-07" db="EMBL/GenBank/DDBJ databases">
        <title>Whole genome shotgun sequence of Halolactibacillus miurensis NBRC 100873.</title>
        <authorList>
            <person name="Hosoyama A."/>
            <person name="Uohara A."/>
            <person name="Ohji S."/>
            <person name="Ichikawa N."/>
        </authorList>
    </citation>
    <scope>NUCLEOTIDE SEQUENCE [LARGE SCALE GENOMIC DNA]</scope>
    <source>
        <strain evidence="1 4">NBRC 100873</strain>
    </source>
</reference>
<dbReference type="EMBL" id="BJWJ01000045">
    <property type="protein sequence ID" value="GEM05689.1"/>
    <property type="molecule type" value="Genomic_DNA"/>
</dbReference>
<name>A0A1I6U323_9BACI</name>
<proteinExistence type="predicted"/>
<dbReference type="RefSeq" id="WP_089854941.1">
    <property type="nucleotide sequence ID" value="NZ_BJWJ01000045.1"/>
</dbReference>
<reference evidence="2 3" key="1">
    <citation type="submission" date="2016-10" db="EMBL/GenBank/DDBJ databases">
        <authorList>
            <person name="de Groot N.N."/>
        </authorList>
    </citation>
    <scope>NUCLEOTIDE SEQUENCE [LARGE SCALE GENOMIC DNA]</scope>
    <source>
        <strain evidence="2 3">DSM 17074</strain>
    </source>
</reference>
<evidence type="ECO:0000313" key="2">
    <source>
        <dbReference type="EMBL" id="SFS95812.1"/>
    </source>
</evidence>
<dbReference type="AlphaFoldDB" id="A0A1I6U323"/>
<evidence type="ECO:0000313" key="3">
    <source>
        <dbReference type="Proteomes" id="UP000199139"/>
    </source>
</evidence>
<dbReference type="Proteomes" id="UP000321773">
    <property type="component" value="Unassembled WGS sequence"/>
</dbReference>
<evidence type="ECO:0000313" key="4">
    <source>
        <dbReference type="Proteomes" id="UP000321773"/>
    </source>
</evidence>
<keyword evidence="4" id="KW-1185">Reference proteome</keyword>
<protein>
    <submittedName>
        <fullName evidence="2">Uncharacterized protein</fullName>
    </submittedName>
</protein>
<sequence length="143" mass="16827">MLVAKSININELKNNIDETNMLDKSQKNFLENLLNIDSSFLHYSFGLGDHSSVNWDFIYTELKTYVIPIFLETDWTYTYSHTVFDETVFIVNITFSQEQKIADFLIGSTYENDNRTIFNQLEIYLTEKNGRLLKGVNNEFNRK</sequence>
<accession>A0A1I6U323</accession>
<dbReference type="STRING" id="306541.SAMN05421668_12127"/>
<gene>
    <name evidence="1" type="ORF">HMI01_26770</name>
    <name evidence="2" type="ORF">SAMN05421668_12127</name>
</gene>